<dbReference type="SUPFAM" id="SSF109854">
    <property type="entry name" value="DinB/YfiT-like putative metalloenzymes"/>
    <property type="match status" value="1"/>
</dbReference>
<evidence type="ECO:0000256" key="2">
    <source>
        <dbReference type="ARBA" id="ARBA00022723"/>
    </source>
</evidence>
<dbReference type="AlphaFoldDB" id="A0A7W5ZSV0"/>
<dbReference type="EMBL" id="JACIBY010000026">
    <property type="protein sequence ID" value="MBB3842110.1"/>
    <property type="molecule type" value="Genomic_DNA"/>
</dbReference>
<dbReference type="Pfam" id="PF05163">
    <property type="entry name" value="DinB"/>
    <property type="match status" value="1"/>
</dbReference>
<keyword evidence="4" id="KW-1185">Reference proteome</keyword>
<organism evidence="3 4">
    <name type="scientific">Runella defluvii</name>
    <dbReference type="NCBI Taxonomy" id="370973"/>
    <lineage>
        <taxon>Bacteria</taxon>
        <taxon>Pseudomonadati</taxon>
        <taxon>Bacteroidota</taxon>
        <taxon>Cytophagia</taxon>
        <taxon>Cytophagales</taxon>
        <taxon>Spirosomataceae</taxon>
        <taxon>Runella</taxon>
    </lineage>
</organism>
<gene>
    <name evidence="3" type="ORF">FHS57_006141</name>
</gene>
<dbReference type="InterPro" id="IPR007837">
    <property type="entry name" value="DinB"/>
</dbReference>
<dbReference type="Proteomes" id="UP000541352">
    <property type="component" value="Unassembled WGS sequence"/>
</dbReference>
<dbReference type="GO" id="GO:0046872">
    <property type="term" value="F:metal ion binding"/>
    <property type="evidence" value="ECO:0007669"/>
    <property type="project" value="UniProtKB-KW"/>
</dbReference>
<evidence type="ECO:0000256" key="1">
    <source>
        <dbReference type="ARBA" id="ARBA00008635"/>
    </source>
</evidence>
<dbReference type="InterPro" id="IPR034660">
    <property type="entry name" value="DinB/YfiT-like"/>
</dbReference>
<keyword evidence="2" id="KW-0479">Metal-binding</keyword>
<comment type="caution">
    <text evidence="3">The sequence shown here is derived from an EMBL/GenBank/DDBJ whole genome shotgun (WGS) entry which is preliminary data.</text>
</comment>
<accession>A0A7W5ZSV0</accession>
<dbReference type="RefSeq" id="WP_183980238.1">
    <property type="nucleotide sequence ID" value="NZ_JACIBY010000026.1"/>
</dbReference>
<evidence type="ECO:0000313" key="4">
    <source>
        <dbReference type="Proteomes" id="UP000541352"/>
    </source>
</evidence>
<comment type="similarity">
    <text evidence="1">Belongs to the DinB family.</text>
</comment>
<protein>
    <submittedName>
        <fullName evidence="3">Putative damage-inducible protein DinB</fullName>
    </submittedName>
</protein>
<reference evidence="3 4" key="1">
    <citation type="submission" date="2020-08" db="EMBL/GenBank/DDBJ databases">
        <title>Genomic Encyclopedia of Type Strains, Phase IV (KMG-IV): sequencing the most valuable type-strain genomes for metagenomic binning, comparative biology and taxonomic classification.</title>
        <authorList>
            <person name="Goeker M."/>
        </authorList>
    </citation>
    <scope>NUCLEOTIDE SEQUENCE [LARGE SCALE GENOMIC DNA]</scope>
    <source>
        <strain evidence="3 4">DSM 17976</strain>
    </source>
</reference>
<sequence>MKTLLNLLLAELEDESIGTRKMLALVPADKGDWKPHAKSMPLKELGEHIADLPTWITLAFTTDELDFAKNPYNPHHCNGGEELVAYFDKNLAEAKAHFAQHEDAMLEERWQLKNGDVVYMDISKYETIRHTFGQMIHHRAQLGVYLRLLDIPIPGVYGPSADEMGA</sequence>
<proteinExistence type="inferred from homology"/>
<name>A0A7W5ZSV0_9BACT</name>
<evidence type="ECO:0000313" key="3">
    <source>
        <dbReference type="EMBL" id="MBB3842110.1"/>
    </source>
</evidence>
<dbReference type="Gene3D" id="1.20.120.450">
    <property type="entry name" value="dinb family like domain"/>
    <property type="match status" value="1"/>
</dbReference>